<dbReference type="Proteomes" id="UP001249851">
    <property type="component" value="Unassembled WGS sequence"/>
</dbReference>
<comment type="caution">
    <text evidence="3">The sequence shown here is derived from an EMBL/GenBank/DDBJ whole genome shotgun (WGS) entry which is preliminary data.</text>
</comment>
<evidence type="ECO:0000256" key="1">
    <source>
        <dbReference type="SAM" id="MobiDB-lite"/>
    </source>
</evidence>
<dbReference type="AlphaFoldDB" id="A0AAD9R1H7"/>
<dbReference type="GO" id="GO:0005737">
    <property type="term" value="C:cytoplasm"/>
    <property type="evidence" value="ECO:0007669"/>
    <property type="project" value="TreeGrafter"/>
</dbReference>
<dbReference type="GO" id="GO:0035145">
    <property type="term" value="C:exon-exon junction complex"/>
    <property type="evidence" value="ECO:0007669"/>
    <property type="project" value="TreeGrafter"/>
</dbReference>
<evidence type="ECO:0000313" key="3">
    <source>
        <dbReference type="EMBL" id="KAK2571387.1"/>
    </source>
</evidence>
<dbReference type="PANTHER" id="PTHR12839">
    <property type="entry name" value="NONSENSE-MEDIATED MRNA DECAY PROTEIN 2 UP-FRAMESHIFT SUPPRESSOR 2"/>
    <property type="match status" value="1"/>
</dbReference>
<name>A0AAD9R1H7_ACRCE</name>
<keyword evidence="4" id="KW-1185">Reference proteome</keyword>
<evidence type="ECO:0000313" key="4">
    <source>
        <dbReference type="Proteomes" id="UP001249851"/>
    </source>
</evidence>
<dbReference type="SUPFAM" id="SSF48371">
    <property type="entry name" value="ARM repeat"/>
    <property type="match status" value="1"/>
</dbReference>
<accession>A0AAD9R1H7</accession>
<dbReference type="InterPro" id="IPR016024">
    <property type="entry name" value="ARM-type_fold"/>
</dbReference>
<organism evidence="3 4">
    <name type="scientific">Acropora cervicornis</name>
    <name type="common">Staghorn coral</name>
    <dbReference type="NCBI Taxonomy" id="6130"/>
    <lineage>
        <taxon>Eukaryota</taxon>
        <taxon>Metazoa</taxon>
        <taxon>Cnidaria</taxon>
        <taxon>Anthozoa</taxon>
        <taxon>Hexacorallia</taxon>
        <taxon>Scleractinia</taxon>
        <taxon>Astrocoeniina</taxon>
        <taxon>Acroporidae</taxon>
        <taxon>Acropora</taxon>
    </lineage>
</organism>
<dbReference type="InterPro" id="IPR003890">
    <property type="entry name" value="MIF4G-like_typ-3"/>
</dbReference>
<feature type="compositionally biased region" description="Basic and acidic residues" evidence="1">
    <location>
        <begin position="436"/>
        <end position="454"/>
    </location>
</feature>
<dbReference type="GO" id="GO:0000184">
    <property type="term" value="P:nuclear-transcribed mRNA catabolic process, nonsense-mediated decay"/>
    <property type="evidence" value="ECO:0007669"/>
    <property type="project" value="InterPro"/>
</dbReference>
<protein>
    <submittedName>
        <fullName evidence="3">Regulator of nonsense transcripts 2</fullName>
    </submittedName>
</protein>
<feature type="compositionally biased region" description="Basic and acidic residues" evidence="1">
    <location>
        <begin position="91"/>
        <end position="124"/>
    </location>
</feature>
<reference evidence="3" key="2">
    <citation type="journal article" date="2023" name="Science">
        <title>Genomic signatures of disease resistance in endangered staghorn corals.</title>
        <authorList>
            <person name="Vollmer S.V."/>
            <person name="Selwyn J.D."/>
            <person name="Despard B.A."/>
            <person name="Roesel C.L."/>
        </authorList>
    </citation>
    <scope>NUCLEOTIDE SEQUENCE</scope>
    <source>
        <tissue evidence="3">Whole Organism</tissue>
    </source>
</reference>
<feature type="region of interest" description="Disordered" evidence="1">
    <location>
        <begin position="436"/>
        <end position="467"/>
    </location>
</feature>
<dbReference type="EMBL" id="JARQWQ010000006">
    <property type="protein sequence ID" value="KAK2571387.1"/>
    <property type="molecule type" value="Genomic_DNA"/>
</dbReference>
<dbReference type="FunFam" id="1.25.40.180:FF:000014">
    <property type="entry name" value="Putative regulator of nonsense transcripts 2"/>
    <property type="match status" value="1"/>
</dbReference>
<evidence type="ECO:0000259" key="2">
    <source>
        <dbReference type="Pfam" id="PF02854"/>
    </source>
</evidence>
<dbReference type="PANTHER" id="PTHR12839:SF7">
    <property type="entry name" value="REGULATOR OF NONSENSE TRANSCRIPTS 2"/>
    <property type="match status" value="1"/>
</dbReference>
<dbReference type="InterPro" id="IPR039762">
    <property type="entry name" value="Nmd2/UPF2"/>
</dbReference>
<feature type="compositionally biased region" description="Basic and acidic residues" evidence="1">
    <location>
        <begin position="23"/>
        <end position="58"/>
    </location>
</feature>
<feature type="region of interest" description="Disordered" evidence="1">
    <location>
        <begin position="87"/>
        <end position="124"/>
    </location>
</feature>
<feature type="domain" description="MIF4G" evidence="2">
    <location>
        <begin position="127"/>
        <end position="274"/>
    </location>
</feature>
<sequence length="506" mass="56829">MSEEKRKARCGEKKKNSASPKFGGDEMRNTNKETAKDVKAPELDSSGSEKDTSEKLKSDEEEAMASNSKDAKKLNVMTYVAPINNSAHKLPKVENDDAAAKQKEKEDEEEQRKEEEEVRTITEAQRESLEQEFAGLNLSKYVQEAVAAILDGLTKLKLADVRCVSHICGLIHQEYNDFSEPLKKGIMKTFDNYGGKEEEKQANVSKYRVSLRLLGELVISGVFPKLPEGIKMLHTVLSNIVNADKESHSYVPVIISFARHCGEDFAGFTSRKQRLLAEKHKVVFPKCHIVSADDQVAINQLLLSYYKSLAGHLVAAHKDLHNREKQNRQMLMTKGELHPERKESFEKAQKAYEKLLVNTSTLADILDADMPDLPQLELTHQEVSGNSVDVFNPFRNNESDGSSGLWEDEEVRIFYENLKDLKAFLPAILYKDEGKADSESDAESVKDEKPAIKDLEEDNDPSKSSVSSGAALDAILLRLPTCVNKDFIDELRKKDQVNVESKIKVN</sequence>
<proteinExistence type="predicted"/>
<reference evidence="3" key="1">
    <citation type="journal article" date="2023" name="G3 (Bethesda)">
        <title>Whole genome assembly and annotation of the endangered Caribbean coral Acropora cervicornis.</title>
        <authorList>
            <person name="Selwyn J.D."/>
            <person name="Vollmer S.V."/>
        </authorList>
    </citation>
    <scope>NUCLEOTIDE SEQUENCE</scope>
    <source>
        <strain evidence="3">K2</strain>
    </source>
</reference>
<feature type="compositionally biased region" description="Basic and acidic residues" evidence="1">
    <location>
        <begin position="1"/>
        <end position="15"/>
    </location>
</feature>
<dbReference type="Pfam" id="PF02854">
    <property type="entry name" value="MIF4G"/>
    <property type="match status" value="1"/>
</dbReference>
<dbReference type="Gene3D" id="1.25.40.180">
    <property type="match status" value="1"/>
</dbReference>
<dbReference type="GO" id="GO:0003723">
    <property type="term" value="F:RNA binding"/>
    <property type="evidence" value="ECO:0007669"/>
    <property type="project" value="InterPro"/>
</dbReference>
<gene>
    <name evidence="3" type="ORF">P5673_003977</name>
</gene>
<feature type="region of interest" description="Disordered" evidence="1">
    <location>
        <begin position="1"/>
        <end position="75"/>
    </location>
</feature>